<keyword evidence="4" id="KW-1185">Reference proteome</keyword>
<dbReference type="SUPFAM" id="SSF103481">
    <property type="entry name" value="Multidrug resistance efflux transporter EmrE"/>
    <property type="match status" value="2"/>
</dbReference>
<feature type="domain" description="EamA" evidence="2">
    <location>
        <begin position="10"/>
        <end position="140"/>
    </location>
</feature>
<feature type="transmembrane region" description="Helical" evidence="1">
    <location>
        <begin position="98"/>
        <end position="118"/>
    </location>
</feature>
<feature type="transmembrane region" description="Helical" evidence="1">
    <location>
        <begin position="67"/>
        <end position="86"/>
    </location>
</feature>
<protein>
    <submittedName>
        <fullName evidence="3">DMT family transporter</fullName>
    </submittedName>
</protein>
<feature type="transmembrane region" description="Helical" evidence="1">
    <location>
        <begin position="280"/>
        <end position="300"/>
    </location>
</feature>
<feature type="transmembrane region" description="Helical" evidence="1">
    <location>
        <begin position="247"/>
        <end position="268"/>
    </location>
</feature>
<feature type="transmembrane region" description="Helical" evidence="1">
    <location>
        <begin position="39"/>
        <end position="61"/>
    </location>
</feature>
<keyword evidence="1" id="KW-0812">Transmembrane</keyword>
<name>A0ABT0E688_9GAMM</name>
<evidence type="ECO:0000256" key="1">
    <source>
        <dbReference type="SAM" id="Phobius"/>
    </source>
</evidence>
<dbReference type="PANTHER" id="PTHR22911">
    <property type="entry name" value="ACYL-MALONYL CONDENSING ENZYME-RELATED"/>
    <property type="match status" value="1"/>
</dbReference>
<feature type="domain" description="EamA" evidence="2">
    <location>
        <begin position="160"/>
        <end position="295"/>
    </location>
</feature>
<keyword evidence="1" id="KW-0472">Membrane</keyword>
<evidence type="ECO:0000259" key="2">
    <source>
        <dbReference type="Pfam" id="PF00892"/>
    </source>
</evidence>
<dbReference type="RefSeq" id="WP_246950235.1">
    <property type="nucleotide sequence ID" value="NZ_JALKII010000003.1"/>
</dbReference>
<dbReference type="PANTHER" id="PTHR22911:SF137">
    <property type="entry name" value="SOLUTE CARRIER FAMILY 35 MEMBER G2-RELATED"/>
    <property type="match status" value="1"/>
</dbReference>
<organism evidence="3 4">
    <name type="scientific">Alcanivorax quisquiliarum</name>
    <dbReference type="NCBI Taxonomy" id="2933565"/>
    <lineage>
        <taxon>Bacteria</taxon>
        <taxon>Pseudomonadati</taxon>
        <taxon>Pseudomonadota</taxon>
        <taxon>Gammaproteobacteria</taxon>
        <taxon>Oceanospirillales</taxon>
        <taxon>Alcanivoracaceae</taxon>
        <taxon>Alcanivorax</taxon>
    </lineage>
</organism>
<dbReference type="InterPro" id="IPR000620">
    <property type="entry name" value="EamA_dom"/>
</dbReference>
<comment type="caution">
    <text evidence="3">The sequence shown here is derived from an EMBL/GenBank/DDBJ whole genome shotgun (WGS) entry which is preliminary data.</text>
</comment>
<feature type="transmembrane region" description="Helical" evidence="1">
    <location>
        <begin position="6"/>
        <end position="27"/>
    </location>
</feature>
<feature type="transmembrane region" description="Helical" evidence="1">
    <location>
        <begin position="222"/>
        <end position="241"/>
    </location>
</feature>
<evidence type="ECO:0000313" key="4">
    <source>
        <dbReference type="Proteomes" id="UP001165524"/>
    </source>
</evidence>
<sequence>MNTLSGLYPIVMALLSALMFAFTFLFVRIGVKTATTTTALWITLFVNVVFLWSLSLLIYGVQFQDWWQWRYFFLSGVFAPLLGRMFQFQGMARLGANITTPLTLTHPVISVLLAIAFLGEQITWLGFTGAMLVVIGSVVVGSEGGQQQTSSLNSVSRVYLLLPMAASLCYGVSVVFRKMGIDLGTDAITAAAVTCTSSWLFASAYVLATGQPRKIRCTRRELKFFVLAGIFSALGPMLLYLSLQHEGLVVIAPIAATTPLFVLLASWVFLRADELFSRKVVAGTVATVTGVVLVSAYGIAAG</sequence>
<accession>A0ABT0E688</accession>
<feature type="transmembrane region" description="Helical" evidence="1">
    <location>
        <begin position="124"/>
        <end position="145"/>
    </location>
</feature>
<dbReference type="Proteomes" id="UP001165524">
    <property type="component" value="Unassembled WGS sequence"/>
</dbReference>
<reference evidence="3" key="1">
    <citation type="submission" date="2022-04" db="EMBL/GenBank/DDBJ databases">
        <title>Alcanivorax sp. CY1518 draft genome sequence.</title>
        <authorList>
            <person name="Zhao G."/>
            <person name="An M."/>
        </authorList>
    </citation>
    <scope>NUCLEOTIDE SEQUENCE</scope>
    <source>
        <strain evidence="3">CY1518</strain>
    </source>
</reference>
<keyword evidence="1" id="KW-1133">Transmembrane helix</keyword>
<feature type="transmembrane region" description="Helical" evidence="1">
    <location>
        <begin position="188"/>
        <end position="210"/>
    </location>
</feature>
<evidence type="ECO:0000313" key="3">
    <source>
        <dbReference type="EMBL" id="MCK0537243.1"/>
    </source>
</evidence>
<dbReference type="Pfam" id="PF00892">
    <property type="entry name" value="EamA"/>
    <property type="match status" value="2"/>
</dbReference>
<proteinExistence type="predicted"/>
<dbReference type="EMBL" id="JALKII010000003">
    <property type="protein sequence ID" value="MCK0537243.1"/>
    <property type="molecule type" value="Genomic_DNA"/>
</dbReference>
<gene>
    <name evidence="3" type="ORF">MU846_05915</name>
</gene>
<dbReference type="InterPro" id="IPR037185">
    <property type="entry name" value="EmrE-like"/>
</dbReference>
<feature type="transmembrane region" description="Helical" evidence="1">
    <location>
        <begin position="157"/>
        <end position="176"/>
    </location>
</feature>